<proteinExistence type="predicted"/>
<organism evidence="2 3">
    <name type="scientific">Flavobacterium plurextorum</name>
    <dbReference type="NCBI Taxonomy" id="1114867"/>
    <lineage>
        <taxon>Bacteria</taxon>
        <taxon>Pseudomonadati</taxon>
        <taxon>Bacteroidota</taxon>
        <taxon>Flavobacteriia</taxon>
        <taxon>Flavobacteriales</taxon>
        <taxon>Flavobacteriaceae</taxon>
        <taxon>Flavobacterium</taxon>
    </lineage>
</organism>
<dbReference type="Pfam" id="PF11751">
    <property type="entry name" value="PorP_SprF"/>
    <property type="match status" value="1"/>
</dbReference>
<sequence>MKKRLFILVTLISLSTSFVRGQQDSQFTNYMYNTMSFNPAYTGTRDALSVLALYRNQWVGIDGAPKTMNFSAQAPVGKKLGLGVNVVSDKIFVVTESAVDFMLSYQVDVSYRGKLSFGIKGGLNIFNTDFTQANTGPKDPNDINLSITNEVSPQVGVGAYYYTDSFYTGLSIPNIIETNHFNDSERNVKTERLHLYYIIGKVFDLSPDLKFKPSGLVKVVTGAPVQVDVSANFLISEKLTLGLAYRWDAALSGMAAFQVSDRWMIGYAYDWETTKLANYNSGSHEIFLRFELISNRSKILSPRFF</sequence>
<dbReference type="NCBIfam" id="TIGR03519">
    <property type="entry name" value="T9SS_PorP_fam"/>
    <property type="match status" value="1"/>
</dbReference>
<accession>A0ABX4CVD2</accession>
<dbReference type="EMBL" id="MUHD01000016">
    <property type="protein sequence ID" value="OXB08654.1"/>
    <property type="molecule type" value="Genomic_DNA"/>
</dbReference>
<keyword evidence="3" id="KW-1185">Reference proteome</keyword>
<evidence type="ECO:0008006" key="4">
    <source>
        <dbReference type="Google" id="ProtNLM"/>
    </source>
</evidence>
<gene>
    <name evidence="2" type="ORF">B0A81_10150</name>
</gene>
<protein>
    <recommendedName>
        <fullName evidence="4">Type IX secretion system membrane protein, PorP/SprF family</fullName>
    </recommendedName>
</protein>
<evidence type="ECO:0000313" key="2">
    <source>
        <dbReference type="EMBL" id="OXB08654.1"/>
    </source>
</evidence>
<feature type="signal peptide" evidence="1">
    <location>
        <begin position="1"/>
        <end position="21"/>
    </location>
</feature>
<keyword evidence="1" id="KW-0732">Signal</keyword>
<evidence type="ECO:0000313" key="3">
    <source>
        <dbReference type="Proteomes" id="UP000198381"/>
    </source>
</evidence>
<reference evidence="2 3" key="1">
    <citation type="submission" date="2016-11" db="EMBL/GenBank/DDBJ databases">
        <title>Whole genomes of Flavobacteriaceae.</title>
        <authorList>
            <person name="Stine C."/>
            <person name="Li C."/>
            <person name="Tadesse D."/>
        </authorList>
    </citation>
    <scope>NUCLEOTIDE SEQUENCE [LARGE SCALE GENOMIC DNA]</scope>
    <source>
        <strain evidence="2 3">CCUG 60112</strain>
    </source>
</reference>
<dbReference type="InterPro" id="IPR019861">
    <property type="entry name" value="PorP/SprF_Bacteroidetes"/>
</dbReference>
<dbReference type="Proteomes" id="UP000198381">
    <property type="component" value="Unassembled WGS sequence"/>
</dbReference>
<evidence type="ECO:0000256" key="1">
    <source>
        <dbReference type="SAM" id="SignalP"/>
    </source>
</evidence>
<name>A0ABX4CVD2_9FLAO</name>
<feature type="chain" id="PRO_5046522548" description="Type IX secretion system membrane protein, PorP/SprF family" evidence="1">
    <location>
        <begin position="22"/>
        <end position="305"/>
    </location>
</feature>
<dbReference type="RefSeq" id="WP_089057913.1">
    <property type="nucleotide sequence ID" value="NZ_CP100442.1"/>
</dbReference>
<comment type="caution">
    <text evidence="2">The sequence shown here is derived from an EMBL/GenBank/DDBJ whole genome shotgun (WGS) entry which is preliminary data.</text>
</comment>